<evidence type="ECO:0000256" key="2">
    <source>
        <dbReference type="SAM" id="Phobius"/>
    </source>
</evidence>
<dbReference type="Pfam" id="PF13485">
    <property type="entry name" value="Peptidase_MA_2"/>
    <property type="match status" value="1"/>
</dbReference>
<feature type="region of interest" description="Disordered" evidence="1">
    <location>
        <begin position="389"/>
        <end position="409"/>
    </location>
</feature>
<protein>
    <recommendedName>
        <fullName evidence="3">Peptidase MA-like domain-containing protein</fullName>
    </recommendedName>
</protein>
<feature type="domain" description="Peptidase MA-like" evidence="3">
    <location>
        <begin position="158"/>
        <end position="322"/>
    </location>
</feature>
<dbReference type="RefSeq" id="WP_394825286.1">
    <property type="nucleotide sequence ID" value="NZ_CP089984.1"/>
</dbReference>
<dbReference type="EMBL" id="CP089984">
    <property type="protein sequence ID" value="WXB15651.1"/>
    <property type="molecule type" value="Genomic_DNA"/>
</dbReference>
<evidence type="ECO:0000259" key="3">
    <source>
        <dbReference type="Pfam" id="PF13485"/>
    </source>
</evidence>
<organism evidence="4 5">
    <name type="scientific">Pendulispora albinea</name>
    <dbReference type="NCBI Taxonomy" id="2741071"/>
    <lineage>
        <taxon>Bacteria</taxon>
        <taxon>Pseudomonadati</taxon>
        <taxon>Myxococcota</taxon>
        <taxon>Myxococcia</taxon>
        <taxon>Myxococcales</taxon>
        <taxon>Sorangiineae</taxon>
        <taxon>Pendulisporaceae</taxon>
        <taxon>Pendulispora</taxon>
    </lineage>
</organism>
<reference evidence="4 5" key="1">
    <citation type="submission" date="2021-12" db="EMBL/GenBank/DDBJ databases">
        <title>Discovery of the Pendulisporaceae a myxobacterial family with distinct sporulation behavior and unique specialized metabolism.</title>
        <authorList>
            <person name="Garcia R."/>
            <person name="Popoff A."/>
            <person name="Bader C.D."/>
            <person name="Loehr J."/>
            <person name="Walesch S."/>
            <person name="Walt C."/>
            <person name="Boldt J."/>
            <person name="Bunk B."/>
            <person name="Haeckl F.J.F.P.J."/>
            <person name="Gunesch A.P."/>
            <person name="Birkelbach J."/>
            <person name="Nuebel U."/>
            <person name="Pietschmann T."/>
            <person name="Bach T."/>
            <person name="Mueller R."/>
        </authorList>
    </citation>
    <scope>NUCLEOTIDE SEQUENCE [LARGE SCALE GENOMIC DNA]</scope>
    <source>
        <strain evidence="4 5">MSr11954</strain>
    </source>
</reference>
<keyword evidence="2" id="KW-0812">Transmembrane</keyword>
<evidence type="ECO:0000313" key="5">
    <source>
        <dbReference type="Proteomes" id="UP001370348"/>
    </source>
</evidence>
<keyword evidence="5" id="KW-1185">Reference proteome</keyword>
<gene>
    <name evidence="4" type="ORF">LZC94_48540</name>
</gene>
<keyword evidence="2" id="KW-1133">Transmembrane helix</keyword>
<keyword evidence="2" id="KW-0472">Membrane</keyword>
<feature type="transmembrane region" description="Helical" evidence="2">
    <location>
        <begin position="328"/>
        <end position="351"/>
    </location>
</feature>
<accession>A0ABZ2LXJ2</accession>
<evidence type="ECO:0000256" key="1">
    <source>
        <dbReference type="SAM" id="MobiDB-lite"/>
    </source>
</evidence>
<proteinExistence type="predicted"/>
<dbReference type="Proteomes" id="UP001370348">
    <property type="component" value="Chromosome"/>
</dbReference>
<evidence type="ECO:0000313" key="4">
    <source>
        <dbReference type="EMBL" id="WXB15651.1"/>
    </source>
</evidence>
<dbReference type="InterPro" id="IPR039568">
    <property type="entry name" value="Peptidase_MA-like_dom"/>
</dbReference>
<sequence>MRRFRPRPPLSIAHRPPQAAGPRVERRAPHDVPTGAGGLRMRLQRLFAVLFAGLLLAMTPRAALAEPVVAAPRDAPLVLQPNGVRIPPVPTAYSDKDLGWLRLRYVPGARERVEPILHEAEAMKSQLRDWFGAPVLDQLEVRVARTPEEMAALAPDGLPPPEYATGVAYAPLHLVLLSLSAPEANADAPDIKEVFFHELVHIALYDAVQGRHVPRWFNEGLAIHVSGESRFLRLKTLWEATISRQTIPLADLDSSFPQDRYEVSVAYAESADFVRFLLRDPDRARFVSLIERVRNGAPFDRALADAYGTDLRKLEFQWREEIAKRYTFLPVLTSGSLLWVLVFFALVYGYAKKRRKAKETLERWAREEAALDAAKAAAAAAAAAAESPASAPLSEPLGGGPRPHPAGLPRIEYEGRWHTLH</sequence>
<feature type="region of interest" description="Disordered" evidence="1">
    <location>
        <begin position="1"/>
        <end position="36"/>
    </location>
</feature>
<name>A0ABZ2LXJ2_9BACT</name>